<keyword evidence="3" id="KW-1185">Reference proteome</keyword>
<dbReference type="EMBL" id="BGZK01003186">
    <property type="protein sequence ID" value="GBO98403.1"/>
    <property type="molecule type" value="Genomic_DNA"/>
</dbReference>
<gene>
    <name evidence="2" type="ORF">EVAR_65003_1</name>
</gene>
<evidence type="ECO:0000313" key="3">
    <source>
        <dbReference type="Proteomes" id="UP000299102"/>
    </source>
</evidence>
<feature type="compositionally biased region" description="Basic and acidic residues" evidence="1">
    <location>
        <begin position="56"/>
        <end position="66"/>
    </location>
</feature>
<name>A0A4C1S835_EUMVA</name>
<evidence type="ECO:0000313" key="2">
    <source>
        <dbReference type="EMBL" id="GBO98403.1"/>
    </source>
</evidence>
<sequence length="158" mass="17625">MENHMDFIEVTTDHNELGRSSLGLGKAERLTRKEDSLLREPPRGARAAGDNSTALFREKPVHESRALRMKSSKPTRENLPRAAKTKGNIFIKKAISVLGLNKYDRKPTRSKSINMQRRKARTAGMATGSRAKSTSYCSVCFSNMHKTKICSSCGQHFG</sequence>
<feature type="compositionally biased region" description="Basic and acidic residues" evidence="1">
    <location>
        <begin position="26"/>
        <end position="43"/>
    </location>
</feature>
<feature type="region of interest" description="Disordered" evidence="1">
    <location>
        <begin position="18"/>
        <end position="85"/>
    </location>
</feature>
<proteinExistence type="predicted"/>
<organism evidence="2 3">
    <name type="scientific">Eumeta variegata</name>
    <name type="common">Bagworm moth</name>
    <name type="synonym">Eumeta japonica</name>
    <dbReference type="NCBI Taxonomy" id="151549"/>
    <lineage>
        <taxon>Eukaryota</taxon>
        <taxon>Metazoa</taxon>
        <taxon>Ecdysozoa</taxon>
        <taxon>Arthropoda</taxon>
        <taxon>Hexapoda</taxon>
        <taxon>Insecta</taxon>
        <taxon>Pterygota</taxon>
        <taxon>Neoptera</taxon>
        <taxon>Endopterygota</taxon>
        <taxon>Lepidoptera</taxon>
        <taxon>Glossata</taxon>
        <taxon>Ditrysia</taxon>
        <taxon>Tineoidea</taxon>
        <taxon>Psychidae</taxon>
        <taxon>Oiketicinae</taxon>
        <taxon>Eumeta</taxon>
    </lineage>
</organism>
<protein>
    <submittedName>
        <fullName evidence="2">Uncharacterized protein</fullName>
    </submittedName>
</protein>
<reference evidence="2 3" key="1">
    <citation type="journal article" date="2019" name="Commun. Biol.">
        <title>The bagworm genome reveals a unique fibroin gene that provides high tensile strength.</title>
        <authorList>
            <person name="Kono N."/>
            <person name="Nakamura H."/>
            <person name="Ohtoshi R."/>
            <person name="Tomita M."/>
            <person name="Numata K."/>
            <person name="Arakawa K."/>
        </authorList>
    </citation>
    <scope>NUCLEOTIDE SEQUENCE [LARGE SCALE GENOMIC DNA]</scope>
</reference>
<accession>A0A4C1S835</accession>
<feature type="region of interest" description="Disordered" evidence="1">
    <location>
        <begin position="103"/>
        <end position="127"/>
    </location>
</feature>
<evidence type="ECO:0000256" key="1">
    <source>
        <dbReference type="SAM" id="MobiDB-lite"/>
    </source>
</evidence>
<dbReference type="Proteomes" id="UP000299102">
    <property type="component" value="Unassembled WGS sequence"/>
</dbReference>
<comment type="caution">
    <text evidence="2">The sequence shown here is derived from an EMBL/GenBank/DDBJ whole genome shotgun (WGS) entry which is preliminary data.</text>
</comment>
<dbReference type="AlphaFoldDB" id="A0A4C1S835"/>